<dbReference type="Proteomes" id="UP000233534">
    <property type="component" value="Chromosome"/>
</dbReference>
<accession>A0A2K9E4V7</accession>
<dbReference type="NCBIfam" id="TIGR02837">
    <property type="entry name" value="spore_II_R"/>
    <property type="match status" value="1"/>
</dbReference>
<gene>
    <name evidence="1" type="ORF">HVS_14440</name>
</gene>
<dbReference type="InterPro" id="IPR014202">
    <property type="entry name" value="Spore_II_R"/>
</dbReference>
<reference evidence="1 2" key="1">
    <citation type="submission" date="2017-12" db="EMBL/GenBank/DDBJ databases">
        <title>Complete genome sequence of Herbivorax saccincola GGR1, a novel Cellulosome-producing hydrolytic bacterium in a thermophilic biogas plant, established by Illumina and Nanopore MinION sequencing.</title>
        <authorList>
            <person name="Pechtl A."/>
            <person name="Ruckert C."/>
            <person name="Koeck D.E."/>
            <person name="Maus I."/>
            <person name="Winkler A."/>
            <person name="Kalinowski J."/>
            <person name="Puhler A."/>
            <person name="Schwarz W.W."/>
            <person name="Zverlov V.V."/>
            <person name="Schluter A."/>
            <person name="Liebl W."/>
        </authorList>
    </citation>
    <scope>NUCLEOTIDE SEQUENCE [LARGE SCALE GENOMIC DNA]</scope>
    <source>
        <strain evidence="2">SR1</strain>
    </source>
</reference>
<dbReference type="KEGG" id="hsc:HVS_14440"/>
<organism evidence="1 2">
    <name type="scientific">Acetivibrio saccincola</name>
    <dbReference type="NCBI Taxonomy" id="1677857"/>
    <lineage>
        <taxon>Bacteria</taxon>
        <taxon>Bacillati</taxon>
        <taxon>Bacillota</taxon>
        <taxon>Clostridia</taxon>
        <taxon>Eubacteriales</taxon>
        <taxon>Oscillospiraceae</taxon>
        <taxon>Acetivibrio</taxon>
    </lineage>
</organism>
<evidence type="ECO:0000313" key="2">
    <source>
        <dbReference type="Proteomes" id="UP000233534"/>
    </source>
</evidence>
<dbReference type="Pfam" id="PF09551">
    <property type="entry name" value="Spore_II_R"/>
    <property type="match status" value="1"/>
</dbReference>
<evidence type="ECO:0000313" key="1">
    <source>
        <dbReference type="EMBL" id="AUG58747.1"/>
    </source>
</evidence>
<keyword evidence="2" id="KW-1185">Reference proteome</keyword>
<proteinExistence type="predicted"/>
<dbReference type="AlphaFoldDB" id="A0A2K9E4V7"/>
<protein>
    <submittedName>
        <fullName evidence="1">Stage II sporulation protein R</fullName>
    </submittedName>
</protein>
<dbReference type="RefSeq" id="WP_101303390.1">
    <property type="nucleotide sequence ID" value="NZ_CP025197.1"/>
</dbReference>
<sequence>MVKKFKILSIILLLSFIAAGIILKSDSKSAKSELADNLIRLHVVANSDSPEDQELKNLVKDEIIKYMKDELKGVRDINKSREIINNNLKYIKSIAEDEIKRQGKNYNVNVSLGYYPFPTKVYSDISLPAGVYQALRVSIGEGTGENWWCVLFPPLCFVDATHGVVSESFKEDLEEIVENDKDRYYIFASEKSDAKEISIEFKFKFVEVLKDSKEKVGGMVSRIFNKTSS</sequence>
<dbReference type="EMBL" id="CP025197">
    <property type="protein sequence ID" value="AUG58747.1"/>
    <property type="molecule type" value="Genomic_DNA"/>
</dbReference>
<name>A0A2K9E4V7_9FIRM</name>